<dbReference type="RefSeq" id="XP_029017714.1">
    <property type="nucleotide sequence ID" value="XM_029161881.3"/>
</dbReference>
<name>A0A6P7NJL6_BETSP</name>
<dbReference type="InterPro" id="IPR036179">
    <property type="entry name" value="Ig-like_dom_sf"/>
</dbReference>
<dbReference type="PROSITE" id="PS50835">
    <property type="entry name" value="IG_LIKE"/>
    <property type="match status" value="2"/>
</dbReference>
<keyword evidence="10" id="KW-1185">Reference proteome</keyword>
<keyword evidence="4" id="KW-0325">Glycoprotein</keyword>
<feature type="domain" description="Ig-like" evidence="9">
    <location>
        <begin position="41"/>
        <end position="138"/>
    </location>
</feature>
<dbReference type="SUPFAM" id="SSF48726">
    <property type="entry name" value="Immunoglobulin"/>
    <property type="match status" value="1"/>
</dbReference>
<keyword evidence="7" id="KW-1133">Transmembrane helix</keyword>
<evidence type="ECO:0000256" key="8">
    <source>
        <dbReference type="SAM" id="SignalP"/>
    </source>
</evidence>
<evidence type="ECO:0000256" key="1">
    <source>
        <dbReference type="ARBA" id="ARBA00004479"/>
    </source>
</evidence>
<dbReference type="GO" id="GO:0098609">
    <property type="term" value="P:cell-cell adhesion"/>
    <property type="evidence" value="ECO:0007669"/>
    <property type="project" value="TreeGrafter"/>
</dbReference>
<feature type="signal peptide" evidence="8">
    <location>
        <begin position="1"/>
        <end position="26"/>
    </location>
</feature>
<dbReference type="InterPro" id="IPR013098">
    <property type="entry name" value="Ig_I-set"/>
</dbReference>
<dbReference type="InterPro" id="IPR007110">
    <property type="entry name" value="Ig-like_dom"/>
</dbReference>
<keyword evidence="7" id="KW-0812">Transmembrane</keyword>
<dbReference type="InParanoid" id="A0A6P7NJL6"/>
<evidence type="ECO:0000256" key="6">
    <source>
        <dbReference type="SAM" id="MobiDB-lite"/>
    </source>
</evidence>
<dbReference type="GO" id="GO:0050839">
    <property type="term" value="F:cell adhesion molecule binding"/>
    <property type="evidence" value="ECO:0007669"/>
    <property type="project" value="TreeGrafter"/>
</dbReference>
<protein>
    <submittedName>
        <fullName evidence="11">Embigin</fullName>
    </submittedName>
</protein>
<evidence type="ECO:0000313" key="10">
    <source>
        <dbReference type="Proteomes" id="UP000515150"/>
    </source>
</evidence>
<sequence length="310" mass="34840">MIMSASWNQLFFQTTLLLVSCRHISTKTPGPTPAPLLPIGPLTNLVKTVEVRANESHTVELLERASVELVCKWAGNENKPQNVTGYWTKDGSEIKNSSVTVQLEKEQYVLKQMFTVLNETDLGNYSCVFGNEAKAEFILAVPQIGEKRDKPIIGYANDFMVIQCKIDDTKPVPTSWKWARMNGTEKEPIVAAAESRRYKIEIEERKTKLFFHKMTKADAGLYSCGAVYAIGTAYSQVELKIITFWEPLKLFIGILVEVIILVAAILIYERSQSGKQCTKENGPNPDQRNSMTQEENNDEEGGSAVRQRKV</sequence>
<dbReference type="Gene3D" id="2.60.40.10">
    <property type="entry name" value="Immunoglobulins"/>
    <property type="match status" value="2"/>
</dbReference>
<dbReference type="Proteomes" id="UP000515150">
    <property type="component" value="Chromosome 9"/>
</dbReference>
<dbReference type="InterPro" id="IPR003599">
    <property type="entry name" value="Ig_sub"/>
</dbReference>
<dbReference type="GeneID" id="114862038"/>
<proteinExistence type="predicted"/>
<dbReference type="KEGG" id="bspl:114862038"/>
<organism evidence="10 11">
    <name type="scientific">Betta splendens</name>
    <name type="common">Siamese fighting fish</name>
    <dbReference type="NCBI Taxonomy" id="158456"/>
    <lineage>
        <taxon>Eukaryota</taxon>
        <taxon>Metazoa</taxon>
        <taxon>Chordata</taxon>
        <taxon>Craniata</taxon>
        <taxon>Vertebrata</taxon>
        <taxon>Euteleostomi</taxon>
        <taxon>Actinopterygii</taxon>
        <taxon>Neopterygii</taxon>
        <taxon>Teleostei</taxon>
        <taxon>Neoteleostei</taxon>
        <taxon>Acanthomorphata</taxon>
        <taxon>Anabantaria</taxon>
        <taxon>Anabantiformes</taxon>
        <taxon>Anabantoidei</taxon>
        <taxon>Osphronemidae</taxon>
        <taxon>Betta</taxon>
    </lineage>
</organism>
<evidence type="ECO:0000259" key="9">
    <source>
        <dbReference type="PROSITE" id="PS50835"/>
    </source>
</evidence>
<accession>A0A6P7NJL6</accession>
<feature type="transmembrane region" description="Helical" evidence="7">
    <location>
        <begin position="250"/>
        <end position="268"/>
    </location>
</feature>
<feature type="chain" id="PRO_5028229032" evidence="8">
    <location>
        <begin position="27"/>
        <end position="310"/>
    </location>
</feature>
<dbReference type="SMART" id="SM00409">
    <property type="entry name" value="IG"/>
    <property type="match status" value="2"/>
</dbReference>
<comment type="subcellular location">
    <subcellularLocation>
        <location evidence="1">Membrane</location>
        <topology evidence="1">Single-pass type I membrane protein</topology>
    </subcellularLocation>
</comment>
<evidence type="ECO:0000256" key="5">
    <source>
        <dbReference type="ARBA" id="ARBA00023319"/>
    </source>
</evidence>
<dbReference type="GO" id="GO:0005911">
    <property type="term" value="C:cell-cell junction"/>
    <property type="evidence" value="ECO:0007669"/>
    <property type="project" value="TreeGrafter"/>
</dbReference>
<evidence type="ECO:0000313" key="11">
    <source>
        <dbReference type="RefSeq" id="XP_029017714.1"/>
    </source>
</evidence>
<dbReference type="PANTHER" id="PTHR11640:SF158">
    <property type="entry name" value="V-SET AND IMMUNOGLOBULIN DOMAIN-CONTAINING PROTEIN 10-LIKE 2"/>
    <property type="match status" value="1"/>
</dbReference>
<keyword evidence="5" id="KW-0393">Immunoglobulin domain</keyword>
<feature type="region of interest" description="Disordered" evidence="6">
    <location>
        <begin position="274"/>
        <end position="310"/>
    </location>
</feature>
<evidence type="ECO:0000256" key="2">
    <source>
        <dbReference type="ARBA" id="ARBA00023136"/>
    </source>
</evidence>
<dbReference type="PANTHER" id="PTHR11640">
    <property type="entry name" value="NEPHRIN"/>
    <property type="match status" value="1"/>
</dbReference>
<dbReference type="Pfam" id="PF07679">
    <property type="entry name" value="I-set"/>
    <property type="match status" value="1"/>
</dbReference>
<reference evidence="11" key="1">
    <citation type="submission" date="2025-08" db="UniProtKB">
        <authorList>
            <consortium name="RefSeq"/>
        </authorList>
    </citation>
    <scope>IDENTIFICATION</scope>
</reference>
<gene>
    <name evidence="11" type="primary">emb</name>
</gene>
<evidence type="ECO:0000256" key="3">
    <source>
        <dbReference type="ARBA" id="ARBA00023157"/>
    </source>
</evidence>
<dbReference type="CTD" id="133418"/>
<evidence type="ECO:0000256" key="4">
    <source>
        <dbReference type="ARBA" id="ARBA00023180"/>
    </source>
</evidence>
<feature type="compositionally biased region" description="Polar residues" evidence="6">
    <location>
        <begin position="274"/>
        <end position="294"/>
    </location>
</feature>
<evidence type="ECO:0000256" key="7">
    <source>
        <dbReference type="SAM" id="Phobius"/>
    </source>
</evidence>
<dbReference type="InterPro" id="IPR051275">
    <property type="entry name" value="Cell_adhesion_signaling"/>
</dbReference>
<keyword evidence="8" id="KW-0732">Signal</keyword>
<dbReference type="OrthoDB" id="9932757at2759"/>
<feature type="domain" description="Ig-like" evidence="9">
    <location>
        <begin position="142"/>
        <end position="240"/>
    </location>
</feature>
<dbReference type="AlphaFoldDB" id="A0A6P7NJL6"/>
<dbReference type="InterPro" id="IPR013783">
    <property type="entry name" value="Ig-like_fold"/>
</dbReference>
<dbReference type="GO" id="GO:0005886">
    <property type="term" value="C:plasma membrane"/>
    <property type="evidence" value="ECO:0007669"/>
    <property type="project" value="TreeGrafter"/>
</dbReference>
<keyword evidence="3" id="KW-1015">Disulfide bond</keyword>
<dbReference type="CDD" id="cd00096">
    <property type="entry name" value="Ig"/>
    <property type="match status" value="1"/>
</dbReference>
<keyword evidence="2 7" id="KW-0472">Membrane</keyword>